<dbReference type="EMBL" id="JALLPJ020000560">
    <property type="protein sequence ID" value="KAL3788495.1"/>
    <property type="molecule type" value="Genomic_DNA"/>
</dbReference>
<evidence type="ECO:0000313" key="4">
    <source>
        <dbReference type="Proteomes" id="UP001530400"/>
    </source>
</evidence>
<sequence length="550" mass="60871">MVFFTVIAILHRTTAYHRAPCTSTSVRRQFQYSDCYAPRLNPSIPLSQASFVMAHDAATGYLPEVSQKDLDNIKAYSEKKHTNHRWNGISKDLLALYGKTQLGTVYDQLNDGARALDLRPKMYTNGTIGFHRGSLVDIPLSAVTLGKLLDDAKQWCKNNPKELVIIFHSQMVHEAGYNGLGSKVYMEADDDAYTGNDDTQYQQQQQQDSYADDVYNYQPYEYQDDALQQNYYSGGDGGTFAYNDDGNAQSSSSSSSGYSYFYTGVAKMKEVYENHGVPYYPCKKLSGLTVEEAMELADLGGKGYLMAVDRHDVYASFCGKTNRVQDKLVTCYSSHSQNNDNNINSYYADPSATYMQCTDRKGSGQSKINSLSTYVKASANNNPTDSSNELGPPYDTSTYPFNQVQGFWQVDASSVQAGLLHSSTLLQDNQQSQVNAEMVKLAYHGEFQSISLFSMDNVALNGNAMFSVLRNACGQSVLNDTCGSALVMPQMDTSDMLPLFWNVVLFVMGGALVAMVSIMLIQAFRLRRREVREAYGQGGPLVACSGSILS</sequence>
<dbReference type="Proteomes" id="UP001530400">
    <property type="component" value="Unassembled WGS sequence"/>
</dbReference>
<comment type="caution">
    <text evidence="3">The sequence shown here is derived from an EMBL/GenBank/DDBJ whole genome shotgun (WGS) entry which is preliminary data.</text>
</comment>
<dbReference type="InterPro" id="IPR017946">
    <property type="entry name" value="PLC-like_Pdiesterase_TIM-brl"/>
</dbReference>
<evidence type="ECO:0000313" key="3">
    <source>
        <dbReference type="EMBL" id="KAL3788495.1"/>
    </source>
</evidence>
<dbReference type="Gene3D" id="3.20.20.190">
    <property type="entry name" value="Phosphatidylinositol (PI) phosphodiesterase"/>
    <property type="match status" value="1"/>
</dbReference>
<keyword evidence="1" id="KW-0812">Transmembrane</keyword>
<evidence type="ECO:0000256" key="1">
    <source>
        <dbReference type="SAM" id="Phobius"/>
    </source>
</evidence>
<keyword evidence="1" id="KW-1133">Transmembrane helix</keyword>
<dbReference type="AlphaFoldDB" id="A0ABD3PKH7"/>
<gene>
    <name evidence="3" type="ORF">ACHAWO_012823</name>
</gene>
<dbReference type="PANTHER" id="PTHR13593">
    <property type="match status" value="1"/>
</dbReference>
<feature type="transmembrane region" description="Helical" evidence="1">
    <location>
        <begin position="499"/>
        <end position="521"/>
    </location>
</feature>
<keyword evidence="2" id="KW-0732">Signal</keyword>
<protein>
    <submittedName>
        <fullName evidence="3">Uncharacterized protein</fullName>
    </submittedName>
</protein>
<dbReference type="InterPro" id="IPR051057">
    <property type="entry name" value="PI-PLC_domain"/>
</dbReference>
<keyword evidence="1" id="KW-0472">Membrane</keyword>
<keyword evidence="4" id="KW-1185">Reference proteome</keyword>
<feature type="chain" id="PRO_5044819092" evidence="2">
    <location>
        <begin position="16"/>
        <end position="550"/>
    </location>
</feature>
<evidence type="ECO:0000256" key="2">
    <source>
        <dbReference type="SAM" id="SignalP"/>
    </source>
</evidence>
<dbReference type="PANTHER" id="PTHR13593:SF113">
    <property type="entry name" value="SI:DKEY-266F7.9"/>
    <property type="match status" value="1"/>
</dbReference>
<organism evidence="3 4">
    <name type="scientific">Cyclotella atomus</name>
    <dbReference type="NCBI Taxonomy" id="382360"/>
    <lineage>
        <taxon>Eukaryota</taxon>
        <taxon>Sar</taxon>
        <taxon>Stramenopiles</taxon>
        <taxon>Ochrophyta</taxon>
        <taxon>Bacillariophyta</taxon>
        <taxon>Coscinodiscophyceae</taxon>
        <taxon>Thalassiosirophycidae</taxon>
        <taxon>Stephanodiscales</taxon>
        <taxon>Stephanodiscaceae</taxon>
        <taxon>Cyclotella</taxon>
    </lineage>
</organism>
<accession>A0ABD3PKH7</accession>
<feature type="signal peptide" evidence="2">
    <location>
        <begin position="1"/>
        <end position="15"/>
    </location>
</feature>
<reference evidence="3 4" key="1">
    <citation type="submission" date="2024-10" db="EMBL/GenBank/DDBJ databases">
        <title>Updated reference genomes for cyclostephanoid diatoms.</title>
        <authorList>
            <person name="Roberts W.R."/>
            <person name="Alverson A.J."/>
        </authorList>
    </citation>
    <scope>NUCLEOTIDE SEQUENCE [LARGE SCALE GENOMIC DNA]</scope>
    <source>
        <strain evidence="3 4">AJA010-31</strain>
    </source>
</reference>
<proteinExistence type="predicted"/>
<name>A0ABD3PKH7_9STRA</name>
<dbReference type="SUPFAM" id="SSF51695">
    <property type="entry name" value="PLC-like phosphodiesterases"/>
    <property type="match status" value="1"/>
</dbReference>